<evidence type="ECO:0000313" key="1">
    <source>
        <dbReference type="EMBL" id="EFX92901.1"/>
    </source>
</evidence>
<reference evidence="1 2" key="1">
    <citation type="submission" date="2011-01" db="EMBL/GenBank/DDBJ databases">
        <authorList>
            <person name="Muzny D."/>
            <person name="Qin X."/>
            <person name="Deng J."/>
            <person name="Jiang H."/>
            <person name="Liu Y."/>
            <person name="Qu J."/>
            <person name="Song X.-Z."/>
            <person name="Zhang L."/>
            <person name="Thornton R."/>
            <person name="Coyle M."/>
            <person name="Francisco L."/>
            <person name="Jackson L."/>
            <person name="Javaid M."/>
            <person name="Korchina V."/>
            <person name="Kovar C."/>
            <person name="Mata R."/>
            <person name="Mathew T."/>
            <person name="Ngo R."/>
            <person name="Nguyen L."/>
            <person name="Nguyen N."/>
            <person name="Okwuonu G."/>
            <person name="Ongeri F."/>
            <person name="Pham C."/>
            <person name="Simmons D."/>
            <person name="Wilczek-Boney K."/>
            <person name="Hale W."/>
            <person name="Jakkamsetti A."/>
            <person name="Pham P."/>
            <person name="Ruth R."/>
            <person name="San Lucas F."/>
            <person name="Warren J."/>
            <person name="Zhang J."/>
            <person name="Zhao Z."/>
            <person name="Zhou C."/>
            <person name="Zhu D."/>
            <person name="Lee S."/>
            <person name="Bess C."/>
            <person name="Blankenburg K."/>
            <person name="Forbes L."/>
            <person name="Fu Q."/>
            <person name="Gubbala S."/>
            <person name="Hirani K."/>
            <person name="Jayaseelan J.C."/>
            <person name="Lara F."/>
            <person name="Munidasa M."/>
            <person name="Palculict T."/>
            <person name="Patil S."/>
            <person name="Pu L.-L."/>
            <person name="Saada N."/>
            <person name="Tang L."/>
            <person name="Weissenberger G."/>
            <person name="Zhu Y."/>
            <person name="Hemphill L."/>
            <person name="Shang Y."/>
            <person name="Youmans B."/>
            <person name="Ayvaz T."/>
            <person name="Ross M."/>
            <person name="Santibanez J."/>
            <person name="Aqrawi P."/>
            <person name="Gross S."/>
            <person name="Joshi V."/>
            <person name="Fowler G."/>
            <person name="Nazareth L."/>
            <person name="Reid J."/>
            <person name="Worley K."/>
            <person name="Petrosino J."/>
            <person name="Highlander S."/>
            <person name="Gibbs R."/>
        </authorList>
    </citation>
    <scope>NUCLEOTIDE SEQUENCE [LARGE SCALE GENOMIC DNA]</scope>
    <source>
        <strain evidence="1 2">ATCC 25976</strain>
    </source>
</reference>
<dbReference type="EMBL" id="AEVG01000004">
    <property type="protein sequence ID" value="EFX92901.1"/>
    <property type="molecule type" value="Genomic_DNA"/>
</dbReference>
<dbReference type="AlphaFoldDB" id="E8KDW3"/>
<comment type="caution">
    <text evidence="1">The sequence shown here is derived from an EMBL/GenBank/DDBJ whole genome shotgun (WGS) entry which is preliminary data.</text>
</comment>
<organism evidence="1 2">
    <name type="scientific">Actinobacillus ureae ATCC 25976</name>
    <dbReference type="NCBI Taxonomy" id="887324"/>
    <lineage>
        <taxon>Bacteria</taxon>
        <taxon>Pseudomonadati</taxon>
        <taxon>Pseudomonadota</taxon>
        <taxon>Gammaproteobacteria</taxon>
        <taxon>Pasteurellales</taxon>
        <taxon>Pasteurellaceae</taxon>
        <taxon>Actinobacillus</taxon>
    </lineage>
</organism>
<evidence type="ECO:0000313" key="2">
    <source>
        <dbReference type="Proteomes" id="UP000005467"/>
    </source>
</evidence>
<dbReference type="Proteomes" id="UP000005467">
    <property type="component" value="Unassembled WGS sequence"/>
</dbReference>
<name>E8KDW3_9PAST</name>
<gene>
    <name evidence="1" type="ORF">HMPREF0027_0030</name>
</gene>
<proteinExistence type="predicted"/>
<dbReference type="HOGENOM" id="CLU_3283635_0_0_6"/>
<accession>E8KDW3</accession>
<sequence>MVFVQLLHNTAKISANLTACFTSNSFKLTSLQHLANYYSI</sequence>
<protein>
    <submittedName>
        <fullName evidence="1">Uncharacterized protein</fullName>
    </submittedName>
</protein>
<keyword evidence="2" id="KW-1185">Reference proteome</keyword>